<dbReference type="GO" id="GO:0046872">
    <property type="term" value="F:metal ion binding"/>
    <property type="evidence" value="ECO:0007669"/>
    <property type="project" value="UniProtKB-KW"/>
</dbReference>
<comment type="caution">
    <text evidence="6">The sequence shown here is derived from an EMBL/GenBank/DDBJ whole genome shotgun (WGS) entry which is preliminary data.</text>
</comment>
<dbReference type="SUPFAM" id="SSF47188">
    <property type="entry name" value="Hemerythrin-like"/>
    <property type="match status" value="1"/>
</dbReference>
<dbReference type="EMBL" id="VBRY01000011">
    <property type="protein sequence ID" value="TLS66168.1"/>
    <property type="molecule type" value="Genomic_DNA"/>
</dbReference>
<evidence type="ECO:0000313" key="7">
    <source>
        <dbReference type="Proteomes" id="UP000306585"/>
    </source>
</evidence>
<proteinExistence type="inferred from homology"/>
<dbReference type="InterPro" id="IPR012312">
    <property type="entry name" value="Hemerythrin-like"/>
</dbReference>
<dbReference type="InterPro" id="IPR035938">
    <property type="entry name" value="Hemerythrin-like_sf"/>
</dbReference>
<dbReference type="NCBIfam" id="TIGR02481">
    <property type="entry name" value="hemeryth_dom"/>
    <property type="match status" value="1"/>
</dbReference>
<dbReference type="Proteomes" id="UP000306585">
    <property type="component" value="Unassembled WGS sequence"/>
</dbReference>
<evidence type="ECO:0000256" key="4">
    <source>
        <dbReference type="ARBA" id="ARBA00023004"/>
    </source>
</evidence>
<dbReference type="InterPro" id="IPR050669">
    <property type="entry name" value="Hemerythrin"/>
</dbReference>
<dbReference type="Gene3D" id="1.20.120.50">
    <property type="entry name" value="Hemerythrin-like"/>
    <property type="match status" value="1"/>
</dbReference>
<dbReference type="RefSeq" id="WP_138239925.1">
    <property type="nucleotide sequence ID" value="NZ_VBRY01000011.1"/>
</dbReference>
<dbReference type="CDD" id="cd12107">
    <property type="entry name" value="Hemerythrin"/>
    <property type="match status" value="1"/>
</dbReference>
<dbReference type="GO" id="GO:0005344">
    <property type="term" value="F:oxygen carrier activity"/>
    <property type="evidence" value="ECO:0007669"/>
    <property type="project" value="UniProtKB-KW"/>
</dbReference>
<feature type="domain" description="Hemerythrin-like" evidence="5">
    <location>
        <begin position="19"/>
        <end position="133"/>
    </location>
</feature>
<dbReference type="PROSITE" id="PS00550">
    <property type="entry name" value="HEMERYTHRINS"/>
    <property type="match status" value="1"/>
</dbReference>
<dbReference type="InterPro" id="IPR016131">
    <property type="entry name" value="Haemerythrin_Fe_BS"/>
</dbReference>
<evidence type="ECO:0000259" key="5">
    <source>
        <dbReference type="Pfam" id="PF01814"/>
    </source>
</evidence>
<keyword evidence="4" id="KW-0408">Iron</keyword>
<dbReference type="Pfam" id="PF01814">
    <property type="entry name" value="Hemerythrin"/>
    <property type="match status" value="1"/>
</dbReference>
<protein>
    <recommendedName>
        <fullName evidence="5">Hemerythrin-like domain-containing protein</fullName>
    </recommendedName>
</protein>
<evidence type="ECO:0000256" key="2">
    <source>
        <dbReference type="ARBA" id="ARBA00022621"/>
    </source>
</evidence>
<dbReference type="AlphaFoldDB" id="A0A5R9GK42"/>
<sequence length="138" mass="16332">MRNTPWTIEWSDELSMHNQEIDAEHKHFIQMVNEFNHEVTSKQHDKNEIVRIMGFILEDAAVHFANEELLFVENHFPLAMEHAEIHEQLLNKLEGVLKELKASNYSQEWVDLGGEIKNALIDHILNHDTQYIDYLRTE</sequence>
<evidence type="ECO:0000256" key="1">
    <source>
        <dbReference type="ARBA" id="ARBA00010587"/>
    </source>
</evidence>
<organism evidence="6 7">
    <name type="scientific">Mariprofundus erugo</name>
    <dbReference type="NCBI Taxonomy" id="2528639"/>
    <lineage>
        <taxon>Bacteria</taxon>
        <taxon>Pseudomonadati</taxon>
        <taxon>Pseudomonadota</taxon>
        <taxon>Candidatius Mariprofundia</taxon>
        <taxon>Mariprofundales</taxon>
        <taxon>Mariprofundaceae</taxon>
        <taxon>Mariprofundus</taxon>
    </lineage>
</organism>
<dbReference type="InterPro" id="IPR012827">
    <property type="entry name" value="Hemerythrin_metal-bd"/>
</dbReference>
<name>A0A5R9GK42_9PROT</name>
<dbReference type="PANTHER" id="PTHR37164:SF1">
    <property type="entry name" value="BACTERIOHEMERYTHRIN"/>
    <property type="match status" value="1"/>
</dbReference>
<reference evidence="6 7" key="1">
    <citation type="journal article" date="2019" name="Appl. Environ. Microbiol.">
        <title>Environmental Evidence and Genomic Insight of Iron-oxidizing Bacteria Preference Towards More Corrosion Resistant Stainless Steel at Higher Salinities.</title>
        <authorList>
            <person name="Garrison C.E."/>
            <person name="Price K.A."/>
            <person name="Field E.K."/>
        </authorList>
    </citation>
    <scope>NUCLEOTIDE SEQUENCE [LARGE SCALE GENOMIC DNA]</scope>
    <source>
        <strain evidence="6 7">P3</strain>
    </source>
</reference>
<keyword evidence="2" id="KW-0813">Transport</keyword>
<evidence type="ECO:0000313" key="6">
    <source>
        <dbReference type="EMBL" id="TLS66168.1"/>
    </source>
</evidence>
<gene>
    <name evidence="6" type="ORF">FEF65_11285</name>
</gene>
<accession>A0A5R9GK42</accession>
<dbReference type="PANTHER" id="PTHR37164">
    <property type="entry name" value="BACTERIOHEMERYTHRIN"/>
    <property type="match status" value="1"/>
</dbReference>
<evidence type="ECO:0000256" key="3">
    <source>
        <dbReference type="ARBA" id="ARBA00022723"/>
    </source>
</evidence>
<keyword evidence="7" id="KW-1185">Reference proteome</keyword>
<keyword evidence="3" id="KW-0479">Metal-binding</keyword>
<keyword evidence="2" id="KW-0561">Oxygen transport</keyword>
<comment type="similarity">
    <text evidence="1">Belongs to the hemerythrin family.</text>
</comment>